<dbReference type="EMBL" id="CAJPEX010000348">
    <property type="protein sequence ID" value="CAG0915210.1"/>
    <property type="molecule type" value="Genomic_DNA"/>
</dbReference>
<dbReference type="PANTHER" id="PTHR10634">
    <property type="entry name" value="AN1-TYPE ZINC FINGER PROTEIN"/>
    <property type="match status" value="1"/>
</dbReference>
<evidence type="ECO:0000259" key="7">
    <source>
        <dbReference type="PROSITE" id="PS50102"/>
    </source>
</evidence>
<keyword evidence="1" id="KW-0479">Metal-binding</keyword>
<dbReference type="PROSITE" id="PS50102">
    <property type="entry name" value="RRM"/>
    <property type="match status" value="1"/>
</dbReference>
<dbReference type="PROSITE" id="PS51036">
    <property type="entry name" value="ZF_A20"/>
    <property type="match status" value="1"/>
</dbReference>
<feature type="compositionally biased region" description="Polar residues" evidence="6">
    <location>
        <begin position="276"/>
        <end position="301"/>
    </location>
</feature>
<accession>A0A7R9BGU5</accession>
<dbReference type="OrthoDB" id="6730379at2759"/>
<reference evidence="9" key="1">
    <citation type="submission" date="2020-11" db="EMBL/GenBank/DDBJ databases">
        <authorList>
            <person name="Tran Van P."/>
        </authorList>
    </citation>
    <scope>NUCLEOTIDE SEQUENCE</scope>
</reference>
<dbReference type="Pfam" id="PF00076">
    <property type="entry name" value="RRM_1"/>
    <property type="match status" value="1"/>
</dbReference>
<dbReference type="EMBL" id="OA882385">
    <property type="protein sequence ID" value="CAD7275058.1"/>
    <property type="molecule type" value="Genomic_DNA"/>
</dbReference>
<dbReference type="GO" id="GO:0003677">
    <property type="term" value="F:DNA binding"/>
    <property type="evidence" value="ECO:0007669"/>
    <property type="project" value="InterPro"/>
</dbReference>
<dbReference type="Gene3D" id="1.20.5.4770">
    <property type="match status" value="1"/>
</dbReference>
<evidence type="ECO:0000256" key="5">
    <source>
        <dbReference type="PROSITE-ProRule" id="PRU00176"/>
    </source>
</evidence>
<evidence type="ECO:0000256" key="6">
    <source>
        <dbReference type="SAM" id="MobiDB-lite"/>
    </source>
</evidence>
<dbReference type="SUPFAM" id="SSF54928">
    <property type="entry name" value="RNA-binding domain, RBD"/>
    <property type="match status" value="1"/>
</dbReference>
<dbReference type="Gene3D" id="3.30.70.330">
    <property type="match status" value="1"/>
</dbReference>
<feature type="domain" description="RRM" evidence="7">
    <location>
        <begin position="173"/>
        <end position="254"/>
    </location>
</feature>
<feature type="region of interest" description="Disordered" evidence="6">
    <location>
        <begin position="40"/>
        <end position="91"/>
    </location>
</feature>
<dbReference type="GO" id="GO:0008270">
    <property type="term" value="F:zinc ion binding"/>
    <property type="evidence" value="ECO:0007669"/>
    <property type="project" value="UniProtKB-KW"/>
</dbReference>
<feature type="compositionally biased region" description="Basic and acidic residues" evidence="6">
    <location>
        <begin position="80"/>
        <end position="91"/>
    </location>
</feature>
<feature type="compositionally biased region" description="Low complexity" evidence="6">
    <location>
        <begin position="42"/>
        <end position="63"/>
    </location>
</feature>
<dbReference type="SMART" id="SM00360">
    <property type="entry name" value="RRM"/>
    <property type="match status" value="1"/>
</dbReference>
<dbReference type="Proteomes" id="UP000678499">
    <property type="component" value="Unassembled WGS sequence"/>
</dbReference>
<dbReference type="InterPro" id="IPR000504">
    <property type="entry name" value="RRM_dom"/>
</dbReference>
<evidence type="ECO:0000259" key="8">
    <source>
        <dbReference type="PROSITE" id="PS51036"/>
    </source>
</evidence>
<dbReference type="SUPFAM" id="SSF57716">
    <property type="entry name" value="Glucocorticoid receptor-like (DNA-binding domain)"/>
    <property type="match status" value="1"/>
</dbReference>
<dbReference type="PANTHER" id="PTHR10634:SF149">
    <property type="entry name" value="AN1-TYPE DOMAIN-CONTAINING PROTEIN-RELATED"/>
    <property type="match status" value="1"/>
</dbReference>
<dbReference type="InterPro" id="IPR035979">
    <property type="entry name" value="RBD_domain_sf"/>
</dbReference>
<dbReference type="GO" id="GO:0003723">
    <property type="term" value="F:RNA binding"/>
    <property type="evidence" value="ECO:0007669"/>
    <property type="project" value="UniProtKB-UniRule"/>
</dbReference>
<dbReference type="AlphaFoldDB" id="A0A7R9BGU5"/>
<feature type="domain" description="A20-type" evidence="8">
    <location>
        <begin position="7"/>
        <end position="41"/>
    </location>
</feature>
<keyword evidence="4 5" id="KW-0694">RNA-binding</keyword>
<keyword evidence="10" id="KW-1185">Reference proteome</keyword>
<evidence type="ECO:0000256" key="1">
    <source>
        <dbReference type="ARBA" id="ARBA00022723"/>
    </source>
</evidence>
<protein>
    <recommendedName>
        <fullName evidence="11">RNA-binding protein 18</fullName>
    </recommendedName>
</protein>
<evidence type="ECO:0000256" key="2">
    <source>
        <dbReference type="ARBA" id="ARBA00022771"/>
    </source>
</evidence>
<dbReference type="InterPro" id="IPR002653">
    <property type="entry name" value="Znf_A20"/>
</dbReference>
<dbReference type="InterPro" id="IPR012677">
    <property type="entry name" value="Nucleotide-bd_a/b_plait_sf"/>
</dbReference>
<dbReference type="InterPro" id="IPR050652">
    <property type="entry name" value="AN1_A20_ZnFinger"/>
</dbReference>
<organism evidence="9">
    <name type="scientific">Notodromas monacha</name>
    <dbReference type="NCBI Taxonomy" id="399045"/>
    <lineage>
        <taxon>Eukaryota</taxon>
        <taxon>Metazoa</taxon>
        <taxon>Ecdysozoa</taxon>
        <taxon>Arthropoda</taxon>
        <taxon>Crustacea</taxon>
        <taxon>Oligostraca</taxon>
        <taxon>Ostracoda</taxon>
        <taxon>Podocopa</taxon>
        <taxon>Podocopida</taxon>
        <taxon>Cypridocopina</taxon>
        <taxon>Cypridoidea</taxon>
        <taxon>Cyprididae</taxon>
        <taxon>Notodromas</taxon>
    </lineage>
</organism>
<sequence>MEAPGNNQMPIQCRSGCGFFGTTATDGYCSKCYKDYLKRHQAPPSANPSTASSSSVSSGFSTESRMESPVIPQGSPASMQKEDDTKGHSEEVASAAAVACADIIDEDIANRAAEATSSADLDAVDASGASSDDGSDKKKKNRCGVCKKKVGLTVTENVGCSEKWFVMMEESKTLLWVGNIDVRLSEYKLLRVVERFGKLSKFDYLLHQRGPDAGKPRGYAFIAYERAEDAARALGQLNGFRFGDRCLSVHLANNERGGDVGDGEARGGDHVKRRPTTSSHSQNLSSGRISKSRPKSPNTTRKMQIAAIEAKLKSLDATSSPPVVNFRSGGLRRNVPQHRTGHPANNYQRR</sequence>
<keyword evidence="3" id="KW-0862">Zinc</keyword>
<keyword evidence="2" id="KW-0863">Zinc-finger</keyword>
<evidence type="ECO:0000313" key="9">
    <source>
        <dbReference type="EMBL" id="CAD7275058.1"/>
    </source>
</evidence>
<feature type="region of interest" description="Disordered" evidence="6">
    <location>
        <begin position="253"/>
        <end position="301"/>
    </location>
</feature>
<proteinExistence type="predicted"/>
<evidence type="ECO:0000256" key="3">
    <source>
        <dbReference type="ARBA" id="ARBA00022833"/>
    </source>
</evidence>
<evidence type="ECO:0000313" key="10">
    <source>
        <dbReference type="Proteomes" id="UP000678499"/>
    </source>
</evidence>
<feature type="region of interest" description="Disordered" evidence="6">
    <location>
        <begin position="318"/>
        <end position="350"/>
    </location>
</feature>
<dbReference type="SMART" id="SM00259">
    <property type="entry name" value="ZnF_A20"/>
    <property type="match status" value="1"/>
</dbReference>
<evidence type="ECO:0008006" key="11">
    <source>
        <dbReference type="Google" id="ProtNLM"/>
    </source>
</evidence>
<evidence type="ECO:0000256" key="4">
    <source>
        <dbReference type="ARBA" id="ARBA00022884"/>
    </source>
</evidence>
<dbReference type="Pfam" id="PF01754">
    <property type="entry name" value="zf-A20"/>
    <property type="match status" value="1"/>
</dbReference>
<feature type="compositionally biased region" description="Basic and acidic residues" evidence="6">
    <location>
        <begin position="256"/>
        <end position="270"/>
    </location>
</feature>
<name>A0A7R9BGU5_9CRUS</name>
<gene>
    <name evidence="9" type="ORF">NMOB1V02_LOCUS2863</name>
</gene>